<dbReference type="STRING" id="1073423.SAMN04488700_0507"/>
<name>A0A1X7MTA8_9LACT</name>
<dbReference type="SUPFAM" id="SSF52540">
    <property type="entry name" value="P-loop containing nucleoside triphosphate hydrolases"/>
    <property type="match status" value="1"/>
</dbReference>
<gene>
    <name evidence="9" type="ORF">SAMN04488700_0507</name>
</gene>
<evidence type="ECO:0000256" key="2">
    <source>
        <dbReference type="ARBA" id="ARBA00014363"/>
    </source>
</evidence>
<evidence type="ECO:0000256" key="6">
    <source>
        <dbReference type="ARBA" id="ARBA00022932"/>
    </source>
</evidence>
<evidence type="ECO:0000256" key="7">
    <source>
        <dbReference type="ARBA" id="ARBA00049244"/>
    </source>
</evidence>
<evidence type="ECO:0000256" key="1">
    <source>
        <dbReference type="ARBA" id="ARBA00012417"/>
    </source>
</evidence>
<evidence type="ECO:0000259" key="8">
    <source>
        <dbReference type="Pfam" id="PF09115"/>
    </source>
</evidence>
<dbReference type="NCBIfam" id="NF005972">
    <property type="entry name" value="PRK08058.1"/>
    <property type="match status" value="1"/>
</dbReference>
<evidence type="ECO:0000256" key="5">
    <source>
        <dbReference type="ARBA" id="ARBA00022705"/>
    </source>
</evidence>
<keyword evidence="3" id="KW-0808">Transferase</keyword>
<evidence type="ECO:0000313" key="9">
    <source>
        <dbReference type="EMBL" id="SMH27183.1"/>
    </source>
</evidence>
<keyword evidence="10" id="KW-1185">Reference proteome</keyword>
<evidence type="ECO:0000256" key="3">
    <source>
        <dbReference type="ARBA" id="ARBA00022679"/>
    </source>
</evidence>
<dbReference type="PANTHER" id="PTHR11669:SF8">
    <property type="entry name" value="DNA POLYMERASE III SUBUNIT DELTA"/>
    <property type="match status" value="1"/>
</dbReference>
<reference evidence="9 10" key="1">
    <citation type="submission" date="2017-04" db="EMBL/GenBank/DDBJ databases">
        <authorList>
            <person name="Afonso C.L."/>
            <person name="Miller P.J."/>
            <person name="Scott M.A."/>
            <person name="Spackman E."/>
            <person name="Goraichik I."/>
            <person name="Dimitrov K.M."/>
            <person name="Suarez D.L."/>
            <person name="Swayne D.E."/>
        </authorList>
    </citation>
    <scope>NUCLEOTIDE SEQUENCE [LARGE SCALE GENOMIC DNA]</scope>
    <source>
        <strain evidence="9 10">LMG26642</strain>
    </source>
</reference>
<dbReference type="GO" id="GO:0006261">
    <property type="term" value="P:DNA-templated DNA replication"/>
    <property type="evidence" value="ECO:0007669"/>
    <property type="project" value="TreeGrafter"/>
</dbReference>
<dbReference type="GO" id="GO:0003677">
    <property type="term" value="F:DNA binding"/>
    <property type="evidence" value="ECO:0007669"/>
    <property type="project" value="InterPro"/>
</dbReference>
<comment type="catalytic activity">
    <reaction evidence="7">
        <text>DNA(n) + a 2'-deoxyribonucleoside 5'-triphosphate = DNA(n+1) + diphosphate</text>
        <dbReference type="Rhea" id="RHEA:22508"/>
        <dbReference type="Rhea" id="RHEA-COMP:17339"/>
        <dbReference type="Rhea" id="RHEA-COMP:17340"/>
        <dbReference type="ChEBI" id="CHEBI:33019"/>
        <dbReference type="ChEBI" id="CHEBI:61560"/>
        <dbReference type="ChEBI" id="CHEBI:173112"/>
        <dbReference type="EC" id="2.7.7.7"/>
    </reaction>
</comment>
<protein>
    <recommendedName>
        <fullName evidence="2">DNA polymerase III subunit delta'</fullName>
        <ecNumber evidence="1">2.7.7.7</ecNumber>
    </recommendedName>
</protein>
<dbReference type="NCBIfam" id="TIGR00678">
    <property type="entry name" value="holB"/>
    <property type="match status" value="1"/>
</dbReference>
<dbReference type="RefSeq" id="WP_085558816.1">
    <property type="nucleotide sequence ID" value="NZ_FOAH01000020.1"/>
</dbReference>
<dbReference type="Proteomes" id="UP000193435">
    <property type="component" value="Unassembled WGS sequence"/>
</dbReference>
<proteinExistence type="predicted"/>
<dbReference type="InterPro" id="IPR027417">
    <property type="entry name" value="P-loop_NTPase"/>
</dbReference>
<sequence length="329" mass="37444">MKIEDNLRSIQPIIFNQLQKTIKKKQLTHAYLFEGDSGTGKKNMALWIAASLFCENLVDGLPCQECATCVRVLKQVHPDVIEIAPDGLSIKVEQVRQLKAEFSKSGVEGQQKVFIIEDAEKMTVGAANSLLKFLEEPNGKAIAFLLTTAKQRLLPTILSRCQLIHFRNLSKKRLLDELEKKQLDSSHSALLVQLTNSLETALLMSQDEWFNEAAKIGFKWFAQTIAKKDESFIFIQTDIMPHFKERNQHLLAIDLVLLAYRDVLKIHYEAIDILAYPQYREQIEKMAKQSSGKELSQSIETILQSRKKLESNVNAQGVFEQLTLILTKD</sequence>
<dbReference type="InterPro" id="IPR004622">
    <property type="entry name" value="DNA_pol_HolB"/>
</dbReference>
<evidence type="ECO:0000256" key="4">
    <source>
        <dbReference type="ARBA" id="ARBA00022695"/>
    </source>
</evidence>
<feature type="domain" description="DNA polymerase III delta subunit C-terminal" evidence="8">
    <location>
        <begin position="239"/>
        <end position="322"/>
    </location>
</feature>
<keyword evidence="5" id="KW-0235">DNA replication</keyword>
<evidence type="ECO:0000313" key="10">
    <source>
        <dbReference type="Proteomes" id="UP000193435"/>
    </source>
</evidence>
<dbReference type="GO" id="GO:0003887">
    <property type="term" value="F:DNA-directed DNA polymerase activity"/>
    <property type="evidence" value="ECO:0007669"/>
    <property type="project" value="UniProtKB-KW"/>
</dbReference>
<dbReference type="Pfam" id="PF13177">
    <property type="entry name" value="DNA_pol3_delta2"/>
    <property type="match status" value="1"/>
</dbReference>
<dbReference type="OrthoDB" id="9810148at2"/>
<dbReference type="AlphaFoldDB" id="A0A1X7MTA8"/>
<dbReference type="EMBL" id="FXBJ01000002">
    <property type="protein sequence ID" value="SMH27183.1"/>
    <property type="molecule type" value="Genomic_DNA"/>
</dbReference>
<dbReference type="Pfam" id="PF09115">
    <property type="entry name" value="DNApol3-delta_C"/>
    <property type="match status" value="1"/>
</dbReference>
<dbReference type="GO" id="GO:0009360">
    <property type="term" value="C:DNA polymerase III complex"/>
    <property type="evidence" value="ECO:0007669"/>
    <property type="project" value="InterPro"/>
</dbReference>
<dbReference type="GO" id="GO:0008408">
    <property type="term" value="F:3'-5' exonuclease activity"/>
    <property type="evidence" value="ECO:0007669"/>
    <property type="project" value="InterPro"/>
</dbReference>
<keyword evidence="6" id="KW-0239">DNA-directed DNA polymerase</keyword>
<dbReference type="InterPro" id="IPR015199">
    <property type="entry name" value="DNA_pol_III_delta_C"/>
</dbReference>
<dbReference type="InterPro" id="IPR050238">
    <property type="entry name" value="DNA_Rep/Repair_Clamp_Loader"/>
</dbReference>
<keyword evidence="4" id="KW-0548">Nucleotidyltransferase</keyword>
<dbReference type="Gene3D" id="3.40.50.300">
    <property type="entry name" value="P-loop containing nucleotide triphosphate hydrolases"/>
    <property type="match status" value="1"/>
</dbReference>
<dbReference type="FunFam" id="3.40.50.300:FF:001255">
    <property type="entry name" value="DNA polymerase III subunit delta"/>
    <property type="match status" value="1"/>
</dbReference>
<dbReference type="EC" id="2.7.7.7" evidence="1"/>
<accession>A0A1X7MTA8</accession>
<organism evidence="9 10">
    <name type="scientific">Carnobacterium iners</name>
    <dbReference type="NCBI Taxonomy" id="1073423"/>
    <lineage>
        <taxon>Bacteria</taxon>
        <taxon>Bacillati</taxon>
        <taxon>Bacillota</taxon>
        <taxon>Bacilli</taxon>
        <taxon>Lactobacillales</taxon>
        <taxon>Carnobacteriaceae</taxon>
        <taxon>Carnobacterium</taxon>
    </lineage>
</organism>
<dbReference type="PANTHER" id="PTHR11669">
    <property type="entry name" value="REPLICATION FACTOR C / DNA POLYMERASE III GAMMA-TAU SUBUNIT"/>
    <property type="match status" value="1"/>
</dbReference>